<dbReference type="HOGENOM" id="CLU_125463_3_1_9"/>
<evidence type="ECO:0000256" key="1">
    <source>
        <dbReference type="ARBA" id="ARBA00004117"/>
    </source>
</evidence>
<feature type="domain" description="Flagellar basal body rod protein N-terminal" evidence="7">
    <location>
        <begin position="24"/>
        <end position="39"/>
    </location>
</feature>
<evidence type="ECO:0000259" key="7">
    <source>
        <dbReference type="Pfam" id="PF00460"/>
    </source>
</evidence>
<comment type="subcellular location">
    <subcellularLocation>
        <location evidence="1 6">Bacterial flagellum basal body</location>
    </subcellularLocation>
</comment>
<keyword evidence="9" id="KW-1185">Reference proteome</keyword>
<evidence type="ECO:0000313" key="9">
    <source>
        <dbReference type="Proteomes" id="UP000001349"/>
    </source>
</evidence>
<comment type="similarity">
    <text evidence="2 6">Belongs to the flagella basal body rod proteins family.</text>
</comment>
<dbReference type="NCBIfam" id="TIGR01396">
    <property type="entry name" value="FlgB"/>
    <property type="match status" value="1"/>
</dbReference>
<comment type="subunit">
    <text evidence="6">The basal body constitutes a major portion of the flagellar organelle and consists of a number of rings mounted on a central rod.</text>
</comment>
<evidence type="ECO:0000313" key="8">
    <source>
        <dbReference type="EMBL" id="ACL76400.1"/>
    </source>
</evidence>
<dbReference type="PANTHER" id="PTHR30435:SF12">
    <property type="entry name" value="FLAGELLAR BASAL BODY ROD PROTEIN FLGB"/>
    <property type="match status" value="1"/>
</dbReference>
<dbReference type="OrthoDB" id="9792068at2"/>
<dbReference type="PANTHER" id="PTHR30435">
    <property type="entry name" value="FLAGELLAR PROTEIN"/>
    <property type="match status" value="1"/>
</dbReference>
<name>B8I3Q7_RUMCH</name>
<accession>B8I3Q7</accession>
<evidence type="ECO:0000256" key="4">
    <source>
        <dbReference type="ARBA" id="ARBA00023143"/>
    </source>
</evidence>
<dbReference type="EMBL" id="CP001348">
    <property type="protein sequence ID" value="ACL76400.1"/>
    <property type="molecule type" value="Genomic_DNA"/>
</dbReference>
<keyword evidence="8" id="KW-0282">Flagellum</keyword>
<keyword evidence="8" id="KW-0966">Cell projection</keyword>
<dbReference type="eggNOG" id="COG1815">
    <property type="taxonomic scope" value="Bacteria"/>
</dbReference>
<evidence type="ECO:0000256" key="2">
    <source>
        <dbReference type="ARBA" id="ARBA00009677"/>
    </source>
</evidence>
<dbReference type="Proteomes" id="UP000001349">
    <property type="component" value="Chromosome"/>
</dbReference>
<evidence type="ECO:0000256" key="5">
    <source>
        <dbReference type="ARBA" id="ARBA00024934"/>
    </source>
</evidence>
<dbReference type="KEGG" id="cce:Ccel_2054"/>
<dbReference type="AlphaFoldDB" id="B8I3Q7"/>
<keyword evidence="8" id="KW-0969">Cilium</keyword>
<comment type="function">
    <text evidence="5 6">Structural component of flagellum, the bacterial motility apparatus. Part of the rod structure of flagellar basal body.</text>
</comment>
<sequence length="137" mass="15859">MIEKLYEKNNLLEKSISASWTRNEVISQNLANIDTPNYKRKDVTFEQYLNDSLDSRKLEGITTDERHIPIKSKNIEKVKPEITLDNSDTSMRIDGNNVDVDSEMAYLAKNTIQYNTLIQMINSNFSRIKSVISEGRR</sequence>
<reference evidence="8 9" key="1">
    <citation type="submission" date="2009-01" db="EMBL/GenBank/DDBJ databases">
        <title>Complete sequence of Clostridium cellulolyticum H10.</title>
        <authorList>
            <consortium name="US DOE Joint Genome Institute"/>
            <person name="Lucas S."/>
            <person name="Copeland A."/>
            <person name="Lapidus A."/>
            <person name="Glavina del Rio T."/>
            <person name="Dalin E."/>
            <person name="Tice H."/>
            <person name="Bruce D."/>
            <person name="Goodwin L."/>
            <person name="Pitluck S."/>
            <person name="Chertkov O."/>
            <person name="Saunders E."/>
            <person name="Brettin T."/>
            <person name="Detter J.C."/>
            <person name="Han C."/>
            <person name="Larimer F."/>
            <person name="Land M."/>
            <person name="Hauser L."/>
            <person name="Kyrpides N."/>
            <person name="Ivanova N."/>
            <person name="Zhou J."/>
            <person name="Richardson P."/>
        </authorList>
    </citation>
    <scope>NUCLEOTIDE SEQUENCE [LARGE SCALE GENOMIC DNA]</scope>
    <source>
        <strain evidence="9">ATCC 35319 / DSM 5812 / JCM 6584 / H10</strain>
    </source>
</reference>
<evidence type="ECO:0000256" key="3">
    <source>
        <dbReference type="ARBA" id="ARBA00014376"/>
    </source>
</evidence>
<dbReference type="InterPro" id="IPR006300">
    <property type="entry name" value="FlgB"/>
</dbReference>
<dbReference type="STRING" id="394503.Ccel_2054"/>
<keyword evidence="4 6" id="KW-0975">Bacterial flagellum</keyword>
<dbReference type="Pfam" id="PF00460">
    <property type="entry name" value="Flg_bb_rod"/>
    <property type="match status" value="1"/>
</dbReference>
<organism evidence="8 9">
    <name type="scientific">Ruminiclostridium cellulolyticum (strain ATCC 35319 / DSM 5812 / JCM 6584 / H10)</name>
    <name type="common">Clostridium cellulolyticum</name>
    <dbReference type="NCBI Taxonomy" id="394503"/>
    <lineage>
        <taxon>Bacteria</taxon>
        <taxon>Bacillati</taxon>
        <taxon>Bacillota</taxon>
        <taxon>Clostridia</taxon>
        <taxon>Eubacteriales</taxon>
        <taxon>Oscillospiraceae</taxon>
        <taxon>Ruminiclostridium</taxon>
    </lineage>
</organism>
<dbReference type="GO" id="GO:0071978">
    <property type="term" value="P:bacterial-type flagellum-dependent swarming motility"/>
    <property type="evidence" value="ECO:0007669"/>
    <property type="project" value="TreeGrafter"/>
</dbReference>
<evidence type="ECO:0000256" key="6">
    <source>
        <dbReference type="PIRNR" id="PIRNR002889"/>
    </source>
</evidence>
<gene>
    <name evidence="8" type="ordered locus">Ccel_2054</name>
</gene>
<dbReference type="RefSeq" id="WP_015925502.1">
    <property type="nucleotide sequence ID" value="NC_011898.1"/>
</dbReference>
<protein>
    <recommendedName>
        <fullName evidence="3 6">Flagellar basal body rod protein FlgB</fullName>
    </recommendedName>
</protein>
<dbReference type="PIRSF" id="PIRSF002889">
    <property type="entry name" value="Rod_FlgB"/>
    <property type="match status" value="1"/>
</dbReference>
<dbReference type="GO" id="GO:0030694">
    <property type="term" value="C:bacterial-type flagellum basal body, rod"/>
    <property type="evidence" value="ECO:0007669"/>
    <property type="project" value="InterPro"/>
</dbReference>
<dbReference type="InterPro" id="IPR001444">
    <property type="entry name" value="Flag_bb_rod_N"/>
</dbReference>
<proteinExistence type="inferred from homology"/>